<dbReference type="InterPro" id="IPR001212">
    <property type="entry name" value="Somatomedin_B_dom"/>
</dbReference>
<dbReference type="Proteomes" id="UP000270296">
    <property type="component" value="Unassembled WGS sequence"/>
</dbReference>
<dbReference type="PROSITE" id="PS50958">
    <property type="entry name" value="SMB_2"/>
    <property type="match status" value="1"/>
</dbReference>
<dbReference type="AlphaFoldDB" id="A0A183J8K6"/>
<evidence type="ECO:0000256" key="1">
    <source>
        <dbReference type="ARBA" id="ARBA00023157"/>
    </source>
</evidence>
<keyword evidence="1" id="KW-1015">Disulfide bond</keyword>
<evidence type="ECO:0000313" key="4">
    <source>
        <dbReference type="Proteomes" id="UP000270296"/>
    </source>
</evidence>
<keyword evidence="4" id="KW-1185">Reference proteome</keyword>
<reference evidence="5" key="1">
    <citation type="submission" date="2016-06" db="UniProtKB">
        <authorList>
            <consortium name="WormBaseParasite"/>
        </authorList>
    </citation>
    <scope>IDENTIFICATION</scope>
</reference>
<evidence type="ECO:0000259" key="2">
    <source>
        <dbReference type="PROSITE" id="PS50958"/>
    </source>
</evidence>
<reference evidence="3 4" key="2">
    <citation type="submission" date="2018-11" db="EMBL/GenBank/DDBJ databases">
        <authorList>
            <consortium name="Pathogen Informatics"/>
        </authorList>
    </citation>
    <scope>NUCLEOTIDE SEQUENCE [LARGE SCALE GENOMIC DNA]</scope>
</reference>
<evidence type="ECO:0000313" key="5">
    <source>
        <dbReference type="WBParaSite" id="SBAD_0001260901-mRNA-1"/>
    </source>
</evidence>
<protein>
    <submittedName>
        <fullName evidence="5">SMB domain-containing protein</fullName>
    </submittedName>
</protein>
<accession>A0A183J8K6</accession>
<dbReference type="OrthoDB" id="640249at2759"/>
<gene>
    <name evidence="3" type="ORF">SBAD_LOCUS12204</name>
</gene>
<organism evidence="5">
    <name type="scientific">Soboliphyme baturini</name>
    <dbReference type="NCBI Taxonomy" id="241478"/>
    <lineage>
        <taxon>Eukaryota</taxon>
        <taxon>Metazoa</taxon>
        <taxon>Ecdysozoa</taxon>
        <taxon>Nematoda</taxon>
        <taxon>Enoplea</taxon>
        <taxon>Dorylaimia</taxon>
        <taxon>Dioctophymatida</taxon>
        <taxon>Dioctophymatoidea</taxon>
        <taxon>Soboliphymatidae</taxon>
        <taxon>Soboliphyme</taxon>
    </lineage>
</organism>
<dbReference type="EMBL" id="UZAM01017190">
    <property type="protein sequence ID" value="VDP46324.1"/>
    <property type="molecule type" value="Genomic_DNA"/>
</dbReference>
<name>A0A183J8K6_9BILA</name>
<proteinExistence type="predicted"/>
<sequence>MNYISLGTNRRLVTRNNRLQIASTQGIAKMVIATLYLFCLLCTLLSYTSAVGFDGIPGDYCAVRQPEQCCVNRDDECTARILDNHLCYCDTFCKRGDGNDCCPDYRYICEGIKPEPTINEGKINSFHVCHFDSVKLSFIFII</sequence>
<dbReference type="WBParaSite" id="SBAD_0001260901-mRNA-1">
    <property type="protein sequence ID" value="SBAD_0001260901-mRNA-1"/>
    <property type="gene ID" value="SBAD_0001260901"/>
</dbReference>
<evidence type="ECO:0000313" key="3">
    <source>
        <dbReference type="EMBL" id="VDP46324.1"/>
    </source>
</evidence>
<feature type="domain" description="SMB" evidence="2">
    <location>
        <begin position="65"/>
        <end position="117"/>
    </location>
</feature>